<sequence length="138" mass="14427">MPASSRVNPLPQVLHQGCKRHDTCGSGFTREEGDSVGQETRATPAETLGARAGQAAGVSGTSYLQLVSFTDKGPQARGLLAFSQSSEAASVHAGDQTKAFAAGKLAVIPFTEAQIKADPEYREVVISERDKGAVVSRP</sequence>
<dbReference type="Gene3D" id="3.60.20.10">
    <property type="entry name" value="Glutamine Phosphoribosylpyrophosphate, subunit 1, domain 1"/>
    <property type="match status" value="1"/>
</dbReference>
<dbReference type="EMBL" id="CP018743">
    <property type="protein sequence ID" value="APO82327.1"/>
    <property type="molecule type" value="Genomic_DNA"/>
</dbReference>
<gene>
    <name evidence="2" type="ORF">BL240_13050</name>
</gene>
<evidence type="ECO:0000256" key="1">
    <source>
        <dbReference type="SAM" id="MobiDB-lite"/>
    </source>
</evidence>
<protein>
    <submittedName>
        <fullName evidence="2">Uncharacterized protein</fullName>
    </submittedName>
</protein>
<reference evidence="2 3" key="1">
    <citation type="submission" date="2016-12" db="EMBL/GenBank/DDBJ databases">
        <title>Draft Genome Sequence of Mercury Resistant Pseudomonas DRA525.</title>
        <authorList>
            <person name="Drace K.M."/>
        </authorList>
    </citation>
    <scope>NUCLEOTIDE SEQUENCE [LARGE SCALE GENOMIC DNA]</scope>
    <source>
        <strain evidence="2 3">DRA525</strain>
    </source>
</reference>
<dbReference type="InterPro" id="IPR002692">
    <property type="entry name" value="S45"/>
</dbReference>
<name>A0A1L5PQ98_PSEPU</name>
<dbReference type="AlphaFoldDB" id="A0A1L5PQ98"/>
<dbReference type="Proteomes" id="UP000185146">
    <property type="component" value="Chromosome"/>
</dbReference>
<dbReference type="SUPFAM" id="SSF56235">
    <property type="entry name" value="N-terminal nucleophile aminohydrolases (Ntn hydrolases)"/>
    <property type="match status" value="1"/>
</dbReference>
<proteinExistence type="predicted"/>
<dbReference type="Pfam" id="PF01804">
    <property type="entry name" value="Penicil_amidase"/>
    <property type="match status" value="1"/>
</dbReference>
<accession>A0A1L5PQ98</accession>
<evidence type="ECO:0000313" key="3">
    <source>
        <dbReference type="Proteomes" id="UP000185146"/>
    </source>
</evidence>
<feature type="region of interest" description="Disordered" evidence="1">
    <location>
        <begin position="22"/>
        <end position="41"/>
    </location>
</feature>
<dbReference type="InterPro" id="IPR029055">
    <property type="entry name" value="Ntn_hydrolases_N"/>
</dbReference>
<feature type="compositionally biased region" description="Basic and acidic residues" evidence="1">
    <location>
        <begin position="22"/>
        <end position="33"/>
    </location>
</feature>
<evidence type="ECO:0000313" key="2">
    <source>
        <dbReference type="EMBL" id="APO82327.1"/>
    </source>
</evidence>
<organism evidence="2 3">
    <name type="scientific">Pseudomonas putida</name>
    <name type="common">Arthrobacter siderocapsulatus</name>
    <dbReference type="NCBI Taxonomy" id="303"/>
    <lineage>
        <taxon>Bacteria</taxon>
        <taxon>Pseudomonadati</taxon>
        <taxon>Pseudomonadota</taxon>
        <taxon>Gammaproteobacteria</taxon>
        <taxon>Pseudomonadales</taxon>
        <taxon>Pseudomonadaceae</taxon>
        <taxon>Pseudomonas</taxon>
    </lineage>
</organism>
<dbReference type="GO" id="GO:0017000">
    <property type="term" value="P:antibiotic biosynthetic process"/>
    <property type="evidence" value="ECO:0007669"/>
    <property type="project" value="InterPro"/>
</dbReference>
<dbReference type="GO" id="GO:0016787">
    <property type="term" value="F:hydrolase activity"/>
    <property type="evidence" value="ECO:0007669"/>
    <property type="project" value="InterPro"/>
</dbReference>